<dbReference type="Proteomes" id="UP000317365">
    <property type="component" value="Chromosome"/>
</dbReference>
<reference evidence="2" key="2">
    <citation type="journal article" date="2020" name="Int. J. Syst. Evol. Microbiol.">
        <title>Genomic insights into a novel species Rhodoferax aquaticus sp. nov., isolated from freshwater.</title>
        <authorList>
            <person name="Li T."/>
            <person name="Zhuo Y."/>
            <person name="Jin C.Z."/>
            <person name="Wu X."/>
            <person name="Ko S.R."/>
            <person name="Jin F.J."/>
            <person name="Ahn C.Y."/>
            <person name="Oh H.M."/>
            <person name="Lee H.G."/>
            <person name="Jin L."/>
        </authorList>
    </citation>
    <scope>NUCLEOTIDE SEQUENCE [LARGE SCALE GENOMIC DNA]</scope>
    <source>
        <strain evidence="2">Gr-4</strain>
    </source>
</reference>
<name>A0A515EP42_9BURK</name>
<evidence type="ECO:0000313" key="1">
    <source>
        <dbReference type="EMBL" id="QDL54437.1"/>
    </source>
</evidence>
<keyword evidence="2" id="KW-1185">Reference proteome</keyword>
<gene>
    <name evidence="1" type="ORF">EXZ61_09835</name>
</gene>
<accession>A0A515EP42</accession>
<dbReference type="AlphaFoldDB" id="A0A515EP42"/>
<protein>
    <recommendedName>
        <fullName evidence="3">Glycosyltransferase family 1 protein</fullName>
    </recommendedName>
</protein>
<evidence type="ECO:0000313" key="2">
    <source>
        <dbReference type="Proteomes" id="UP000317365"/>
    </source>
</evidence>
<organism evidence="1 2">
    <name type="scientific">Rhodoferax aquaticus</name>
    <dbReference type="NCBI Taxonomy" id="2527691"/>
    <lineage>
        <taxon>Bacteria</taxon>
        <taxon>Pseudomonadati</taxon>
        <taxon>Pseudomonadota</taxon>
        <taxon>Betaproteobacteria</taxon>
        <taxon>Burkholderiales</taxon>
        <taxon>Comamonadaceae</taxon>
        <taxon>Rhodoferax</taxon>
    </lineage>
</organism>
<dbReference type="KEGG" id="rhg:EXZ61_09835"/>
<dbReference type="RefSeq" id="WP_142811360.1">
    <property type="nucleotide sequence ID" value="NZ_CP036282.1"/>
</dbReference>
<sequence>MSDILRSLASSLSEKRYEAFLNALCVNSLERAYDPSGQGILNGSSELDNFCCQAAEAIAADFPHGYSEAGGQQDLTIYIATDLFFGRGGHTPLLLDLIKVDCSTQRELILTKTGCLPNSSSFSAQLYEALPSNVKASELQAETLLQKILILREYIHSKNPRRLILVTHQHDVVAYCAVTRRSAAQILYIHHADTLTLGLYIPWYTVVGTNEFGVKAVVNMTGRPMFCWPVASYDHGARPWLEWDQYQGLNTCSHGTPRKFESDGDFDYGDIVAKRLQMLSGTHFHIGELCSERRQKIEDKLAMAGVNPSRFVYVGSVPILWKYLKKSNIQLCISSYPICSPRGLVETKGCAIPILIFEDTKNPTRSSVAYGYPGCLTWRNIDELDYFFENLTPNILEEQSKIARASFELKHSLRSLEMHANLSSSYIVPE</sequence>
<dbReference type="EMBL" id="CP036282">
    <property type="protein sequence ID" value="QDL54437.1"/>
    <property type="molecule type" value="Genomic_DNA"/>
</dbReference>
<proteinExistence type="predicted"/>
<evidence type="ECO:0008006" key="3">
    <source>
        <dbReference type="Google" id="ProtNLM"/>
    </source>
</evidence>
<reference evidence="2" key="1">
    <citation type="submission" date="2019-02" db="EMBL/GenBank/DDBJ databases">
        <title>Complete genome sequence of Rhodoferax sp. Gr-4.</title>
        <authorList>
            <person name="Jin L."/>
        </authorList>
    </citation>
    <scope>NUCLEOTIDE SEQUENCE [LARGE SCALE GENOMIC DNA]</scope>
    <source>
        <strain evidence="2">Gr-4</strain>
    </source>
</reference>